<protein>
    <submittedName>
        <fullName evidence="3">NERD domain-containing protein</fullName>
    </submittedName>
</protein>
<dbReference type="Pfam" id="PF08378">
    <property type="entry name" value="NERD"/>
    <property type="match status" value="1"/>
</dbReference>
<dbReference type="Proteomes" id="UP001206312">
    <property type="component" value="Unassembled WGS sequence"/>
</dbReference>
<evidence type="ECO:0000256" key="1">
    <source>
        <dbReference type="SAM" id="Coils"/>
    </source>
</evidence>
<feature type="domain" description="NERD" evidence="2">
    <location>
        <begin position="188"/>
        <end position="300"/>
    </location>
</feature>
<gene>
    <name evidence="3" type="ORF">NG653_04770</name>
</gene>
<comment type="caution">
    <text evidence="3">The sequence shown here is derived from an EMBL/GenBank/DDBJ whole genome shotgun (WGS) entry which is preliminary data.</text>
</comment>
<evidence type="ECO:0000313" key="3">
    <source>
        <dbReference type="EMBL" id="MCO5724156.1"/>
    </source>
</evidence>
<organism evidence="3 4">
    <name type="scientific">Robiginitalea marina</name>
    <dbReference type="NCBI Taxonomy" id="2954105"/>
    <lineage>
        <taxon>Bacteria</taxon>
        <taxon>Pseudomonadati</taxon>
        <taxon>Bacteroidota</taxon>
        <taxon>Flavobacteriia</taxon>
        <taxon>Flavobacteriales</taxon>
        <taxon>Flavobacteriaceae</taxon>
        <taxon>Robiginitalea</taxon>
    </lineage>
</organism>
<feature type="coiled-coil region" evidence="1">
    <location>
        <begin position="51"/>
        <end position="78"/>
    </location>
</feature>
<proteinExistence type="predicted"/>
<dbReference type="InterPro" id="IPR011528">
    <property type="entry name" value="NERD"/>
</dbReference>
<evidence type="ECO:0000313" key="4">
    <source>
        <dbReference type="Proteomes" id="UP001206312"/>
    </source>
</evidence>
<keyword evidence="1" id="KW-0175">Coiled coil</keyword>
<dbReference type="EMBL" id="JAMXIB010000003">
    <property type="protein sequence ID" value="MCO5724156.1"/>
    <property type="molecule type" value="Genomic_DNA"/>
</dbReference>
<reference evidence="3 4" key="1">
    <citation type="submission" date="2022-06" db="EMBL/GenBank/DDBJ databases">
        <authorList>
            <person name="Xuan X."/>
        </authorList>
    </citation>
    <scope>NUCLEOTIDE SEQUENCE [LARGE SCALE GENOMIC DNA]</scope>
    <source>
        <strain evidence="3 4">2V75</strain>
    </source>
</reference>
<evidence type="ECO:0000259" key="2">
    <source>
        <dbReference type="PROSITE" id="PS50965"/>
    </source>
</evidence>
<sequence>MPIVYGQIESLKRLRQEFENRGISRFNSIREIKQFLKYFDRHKEDLLFKVEQDYNLEYERLLEQKMAIEKDYQLQKAEVETRLIQRINKLTTLCEASASVETSNPVVEVLYWYKYIVLKTILFVYKRSYKRVVRSRTQNKLYNLKSLESSVNSFSLNRESIISNRFKTKLHELEHIRKVISELNPLIAGAIGENLVAKELNKISTTAVLFHDYSILFDKPIYYKKENQTIRSIQIDHLLVTKAGVFIIETKNWSKKSVMNLDLRSPVSQMQRSGYALYLLLNGKGSKIGGYLNQHHWGAKELPTRNVLVMINNKPNEKFRHIAIKNLDELNDYINFFEPIFDDAEVLGIANYLKRLKN</sequence>
<accession>A0ABT1AVT1</accession>
<dbReference type="RefSeq" id="WP_252740538.1">
    <property type="nucleotide sequence ID" value="NZ_JAMXIB010000003.1"/>
</dbReference>
<name>A0ABT1AVT1_9FLAO</name>
<dbReference type="PROSITE" id="PS50965">
    <property type="entry name" value="NERD"/>
    <property type="match status" value="1"/>
</dbReference>
<keyword evidence="4" id="KW-1185">Reference proteome</keyword>